<feature type="compositionally biased region" description="Low complexity" evidence="1">
    <location>
        <begin position="304"/>
        <end position="322"/>
    </location>
</feature>
<dbReference type="EMBL" id="MU857608">
    <property type="protein sequence ID" value="KAK4251011.1"/>
    <property type="molecule type" value="Genomic_DNA"/>
</dbReference>
<proteinExistence type="predicted"/>
<gene>
    <name evidence="2" type="ORF">C7999DRAFT_28327</name>
</gene>
<sequence>MPPRERTANFRTYEAQSRLLSALVASLEGHRFDYKKIAEYHGGGVTESAMEHKFRLARAQADLIKVMVANKRDPGDYDIPNVTKAEIQKFFGASTPDGLGFQFRGIKKGSDVLKNAVEKGDDPVDAFARFLKGDSGGTGSVPATPSTTKRARSTKATVSGSGANPSSKRHKTIKTEHESDDDDDSPEVDYSQLDATPTKPKPKPAPQSSTRVVPQSSRAGPANTPKAAPRQVPSAPAPPPAAPSYALAPIAGLGSPALPDGYTDPVTSFSYNIAPPTNMDNAAQSAASSQVIRTAPDRRGSTYSTGSFTAASSPATPSLSYPDPSPSPIKHTGANNMHLNMDTNMDSQHASMAGAADDNTGLTVSLADLDTTTTMPTSNIRSFGTKTSQPAASPRESAADMPTPQMTTSFSTTAAATPGTHAALTTSFEASQEFRTFNGYTSAANGHHIGRSSGRGYSSFDQHEAELAAQVDFGGFEDQDEEGDYDDAGEV</sequence>
<accession>A0AAN7HI86</accession>
<feature type="compositionally biased region" description="Acidic residues" evidence="1">
    <location>
        <begin position="178"/>
        <end position="187"/>
    </location>
</feature>
<keyword evidence="3" id="KW-1185">Reference proteome</keyword>
<feature type="compositionally biased region" description="Polar residues" evidence="1">
    <location>
        <begin position="281"/>
        <end position="292"/>
    </location>
</feature>
<feature type="compositionally biased region" description="Polar residues" evidence="1">
    <location>
        <begin position="141"/>
        <end position="166"/>
    </location>
</feature>
<protein>
    <submittedName>
        <fullName evidence="2">Uncharacterized protein</fullName>
    </submittedName>
</protein>
<evidence type="ECO:0000313" key="3">
    <source>
        <dbReference type="Proteomes" id="UP001303647"/>
    </source>
</evidence>
<feature type="compositionally biased region" description="Polar residues" evidence="1">
    <location>
        <begin position="207"/>
        <end position="218"/>
    </location>
</feature>
<feature type="compositionally biased region" description="Polar residues" evidence="1">
    <location>
        <begin position="373"/>
        <end position="391"/>
    </location>
</feature>
<evidence type="ECO:0000256" key="1">
    <source>
        <dbReference type="SAM" id="MobiDB-lite"/>
    </source>
</evidence>
<evidence type="ECO:0000313" key="2">
    <source>
        <dbReference type="EMBL" id="KAK4251011.1"/>
    </source>
</evidence>
<dbReference type="Proteomes" id="UP001303647">
    <property type="component" value="Unassembled WGS sequence"/>
</dbReference>
<dbReference type="AlphaFoldDB" id="A0AAN7HI86"/>
<reference evidence="2" key="2">
    <citation type="submission" date="2023-05" db="EMBL/GenBank/DDBJ databases">
        <authorList>
            <consortium name="Lawrence Berkeley National Laboratory"/>
            <person name="Steindorff A."/>
            <person name="Hensen N."/>
            <person name="Bonometti L."/>
            <person name="Westerberg I."/>
            <person name="Brannstrom I.O."/>
            <person name="Guillou S."/>
            <person name="Cros-Aarteil S."/>
            <person name="Calhoun S."/>
            <person name="Haridas S."/>
            <person name="Kuo A."/>
            <person name="Mondo S."/>
            <person name="Pangilinan J."/>
            <person name="Riley R."/>
            <person name="Labutti K."/>
            <person name="Andreopoulos B."/>
            <person name="Lipzen A."/>
            <person name="Chen C."/>
            <person name="Yanf M."/>
            <person name="Daum C."/>
            <person name="Ng V."/>
            <person name="Clum A."/>
            <person name="Ohm R."/>
            <person name="Martin F."/>
            <person name="Silar P."/>
            <person name="Natvig D."/>
            <person name="Lalanne C."/>
            <person name="Gautier V."/>
            <person name="Ament-Velasquez S.L."/>
            <person name="Kruys A."/>
            <person name="Hutchinson M.I."/>
            <person name="Powell A.J."/>
            <person name="Barry K."/>
            <person name="Miller A.N."/>
            <person name="Grigoriev I.V."/>
            <person name="Debuchy R."/>
            <person name="Gladieux P."/>
            <person name="Thoren M.H."/>
            <person name="Johannesson H."/>
        </authorList>
    </citation>
    <scope>NUCLEOTIDE SEQUENCE</scope>
    <source>
        <strain evidence="2">CBS 359.72</strain>
    </source>
</reference>
<comment type="caution">
    <text evidence="2">The sequence shown here is derived from an EMBL/GenBank/DDBJ whole genome shotgun (WGS) entry which is preliminary data.</text>
</comment>
<feature type="region of interest" description="Disordered" evidence="1">
    <location>
        <begin position="130"/>
        <end position="241"/>
    </location>
</feature>
<feature type="region of interest" description="Disordered" evidence="1">
    <location>
        <begin position="281"/>
        <end position="337"/>
    </location>
</feature>
<name>A0AAN7HI86_9PEZI</name>
<reference evidence="2" key="1">
    <citation type="journal article" date="2023" name="Mol. Phylogenet. Evol.">
        <title>Genome-scale phylogeny and comparative genomics of the fungal order Sordariales.</title>
        <authorList>
            <person name="Hensen N."/>
            <person name="Bonometti L."/>
            <person name="Westerberg I."/>
            <person name="Brannstrom I.O."/>
            <person name="Guillou S."/>
            <person name="Cros-Aarteil S."/>
            <person name="Calhoun S."/>
            <person name="Haridas S."/>
            <person name="Kuo A."/>
            <person name="Mondo S."/>
            <person name="Pangilinan J."/>
            <person name="Riley R."/>
            <person name="LaButti K."/>
            <person name="Andreopoulos B."/>
            <person name="Lipzen A."/>
            <person name="Chen C."/>
            <person name="Yan M."/>
            <person name="Daum C."/>
            <person name="Ng V."/>
            <person name="Clum A."/>
            <person name="Steindorff A."/>
            <person name="Ohm R.A."/>
            <person name="Martin F."/>
            <person name="Silar P."/>
            <person name="Natvig D.O."/>
            <person name="Lalanne C."/>
            <person name="Gautier V."/>
            <person name="Ament-Velasquez S.L."/>
            <person name="Kruys A."/>
            <person name="Hutchinson M.I."/>
            <person name="Powell A.J."/>
            <person name="Barry K."/>
            <person name="Miller A.N."/>
            <person name="Grigoriev I.V."/>
            <person name="Debuchy R."/>
            <person name="Gladieux P."/>
            <person name="Hiltunen Thoren M."/>
            <person name="Johannesson H."/>
        </authorList>
    </citation>
    <scope>NUCLEOTIDE SEQUENCE</scope>
    <source>
        <strain evidence="2">CBS 359.72</strain>
    </source>
</reference>
<organism evidence="2 3">
    <name type="scientific">Corynascus novoguineensis</name>
    <dbReference type="NCBI Taxonomy" id="1126955"/>
    <lineage>
        <taxon>Eukaryota</taxon>
        <taxon>Fungi</taxon>
        <taxon>Dikarya</taxon>
        <taxon>Ascomycota</taxon>
        <taxon>Pezizomycotina</taxon>
        <taxon>Sordariomycetes</taxon>
        <taxon>Sordariomycetidae</taxon>
        <taxon>Sordariales</taxon>
        <taxon>Chaetomiaceae</taxon>
        <taxon>Corynascus</taxon>
    </lineage>
</organism>
<feature type="region of interest" description="Disordered" evidence="1">
    <location>
        <begin position="373"/>
        <end position="408"/>
    </location>
</feature>